<sequence>MMCYEAVRDPAAGQRWTFPVPWIGAKFSDKNNDGYDRVLFHAVACACHIGQGRRSVTRKEYRLCSVATAVRHFERGFSSGQLMIRITKTGLRGQRRHLQFIADDK</sequence>
<dbReference type="Proteomes" id="UP000050761">
    <property type="component" value="Unassembled WGS sequence"/>
</dbReference>
<name>A0A183FAY5_HELPZ</name>
<protein>
    <submittedName>
        <fullName evidence="3">PID domain-containing protein</fullName>
    </submittedName>
</protein>
<accession>A0A3P7VQB1</accession>
<organism evidence="2 3">
    <name type="scientific">Heligmosomoides polygyrus</name>
    <name type="common">Parasitic roundworm</name>
    <dbReference type="NCBI Taxonomy" id="6339"/>
    <lineage>
        <taxon>Eukaryota</taxon>
        <taxon>Metazoa</taxon>
        <taxon>Ecdysozoa</taxon>
        <taxon>Nematoda</taxon>
        <taxon>Chromadorea</taxon>
        <taxon>Rhabditida</taxon>
        <taxon>Rhabditina</taxon>
        <taxon>Rhabditomorpha</taxon>
        <taxon>Strongyloidea</taxon>
        <taxon>Heligmosomidae</taxon>
        <taxon>Heligmosomoides</taxon>
    </lineage>
</organism>
<dbReference type="WBParaSite" id="HPBE_0000332701-mRNA-1">
    <property type="protein sequence ID" value="HPBE_0000332701-mRNA-1"/>
    <property type="gene ID" value="HPBE_0000332701"/>
</dbReference>
<reference evidence="3" key="2">
    <citation type="submission" date="2019-09" db="UniProtKB">
        <authorList>
            <consortium name="WormBaseParasite"/>
        </authorList>
    </citation>
    <scope>IDENTIFICATION</scope>
</reference>
<gene>
    <name evidence="1" type="ORF">HPBE_LOCUS3329</name>
</gene>
<reference evidence="1 2" key="1">
    <citation type="submission" date="2018-11" db="EMBL/GenBank/DDBJ databases">
        <authorList>
            <consortium name="Pathogen Informatics"/>
        </authorList>
    </citation>
    <scope>NUCLEOTIDE SEQUENCE [LARGE SCALE GENOMIC DNA]</scope>
</reference>
<evidence type="ECO:0000313" key="2">
    <source>
        <dbReference type="Proteomes" id="UP000050761"/>
    </source>
</evidence>
<dbReference type="AlphaFoldDB" id="A0A183FAY5"/>
<evidence type="ECO:0000313" key="3">
    <source>
        <dbReference type="WBParaSite" id="HPBE_0000332701-mRNA-1"/>
    </source>
</evidence>
<evidence type="ECO:0000313" key="1">
    <source>
        <dbReference type="EMBL" id="VDO33673.1"/>
    </source>
</evidence>
<accession>A0A183FAY5</accession>
<keyword evidence="2" id="KW-1185">Reference proteome</keyword>
<proteinExistence type="predicted"/>
<dbReference type="EMBL" id="UZAH01008062">
    <property type="protein sequence ID" value="VDO33673.1"/>
    <property type="molecule type" value="Genomic_DNA"/>
</dbReference>